<keyword evidence="1" id="KW-0472">Membrane</keyword>
<dbReference type="Gene3D" id="2.40.50.870">
    <property type="entry name" value="Protein of unknown function (DUF3299)"/>
    <property type="match status" value="1"/>
</dbReference>
<dbReference type="InterPro" id="IPR021727">
    <property type="entry name" value="DUF3299"/>
</dbReference>
<reference evidence="2" key="1">
    <citation type="submission" date="2019-02" db="EMBL/GenBank/DDBJ databases">
        <authorList>
            <person name="Gruber-Vodicka R. H."/>
            <person name="Seah K. B. B."/>
        </authorList>
    </citation>
    <scope>NUCLEOTIDE SEQUENCE</scope>
    <source>
        <strain evidence="2">BECK_BZ131</strain>
    </source>
</reference>
<keyword evidence="1" id="KW-0812">Transmembrane</keyword>
<dbReference type="AlphaFoldDB" id="A0A450TY87"/>
<dbReference type="Pfam" id="PF11736">
    <property type="entry name" value="DUF3299"/>
    <property type="match status" value="1"/>
</dbReference>
<sequence>MMNQRSEAKPRYDPSFQPIVRNRQTEITLIHFHLDQRVIHAIDITILPMKKNRIRAVLGLCSSLFLIAGLATGALRLDAAETAEKITWDALISEDYSPEATMAKYEKQIEALDDGDPETEALYQKILTEISNAPVNEKIDKKWVKLAGFTAPLRHENDRITEFLFVPYFGACIHVPPPPVNQIVLVKTASDHGIPLEEAFFPIWVSGQIRVEGEKTELGEAGYRIENAAIEAYEE</sequence>
<evidence type="ECO:0000313" key="2">
    <source>
        <dbReference type="EMBL" id="VFJ74597.1"/>
    </source>
</evidence>
<dbReference type="EMBL" id="CAADFE010000064">
    <property type="protein sequence ID" value="VFJ74597.1"/>
    <property type="molecule type" value="Genomic_DNA"/>
</dbReference>
<protein>
    <recommendedName>
        <fullName evidence="3">DUF3299 domain-containing protein</fullName>
    </recommendedName>
</protein>
<name>A0A450TY87_9GAMM</name>
<proteinExistence type="predicted"/>
<gene>
    <name evidence="2" type="ORF">BECKFW1821C_GA0114237_106411</name>
</gene>
<accession>A0A450TY87</accession>
<evidence type="ECO:0000256" key="1">
    <source>
        <dbReference type="SAM" id="Phobius"/>
    </source>
</evidence>
<feature type="transmembrane region" description="Helical" evidence="1">
    <location>
        <begin position="56"/>
        <end position="75"/>
    </location>
</feature>
<organism evidence="2">
    <name type="scientific">Candidatus Kentrum sp. FW</name>
    <dbReference type="NCBI Taxonomy" id="2126338"/>
    <lineage>
        <taxon>Bacteria</taxon>
        <taxon>Pseudomonadati</taxon>
        <taxon>Pseudomonadota</taxon>
        <taxon>Gammaproteobacteria</taxon>
        <taxon>Candidatus Kentrum</taxon>
    </lineage>
</organism>
<evidence type="ECO:0008006" key="3">
    <source>
        <dbReference type="Google" id="ProtNLM"/>
    </source>
</evidence>
<keyword evidence="1" id="KW-1133">Transmembrane helix</keyword>